<accession>A0ABN8IAV9</accession>
<dbReference type="PANTHER" id="PTHR19229">
    <property type="entry name" value="ATP-BINDING CASSETTE TRANSPORTER SUBFAMILY A ABCA"/>
    <property type="match status" value="1"/>
</dbReference>
<proteinExistence type="predicted"/>
<evidence type="ECO:0000256" key="3">
    <source>
        <dbReference type="SAM" id="Phobius"/>
    </source>
</evidence>
<dbReference type="SUPFAM" id="SSF52540">
    <property type="entry name" value="P-loop containing nucleoside triphosphate hydrolases"/>
    <property type="match status" value="1"/>
</dbReference>
<feature type="transmembrane region" description="Helical" evidence="3">
    <location>
        <begin position="350"/>
        <end position="383"/>
    </location>
</feature>
<name>A0ABN8IAV9_9NEOP</name>
<dbReference type="Proteomes" id="UP000837857">
    <property type="component" value="Chromosome 2"/>
</dbReference>
<dbReference type="PANTHER" id="PTHR19229:SF36">
    <property type="entry name" value="ATP-BINDING CASSETTE SUB-FAMILY A MEMBER 2"/>
    <property type="match status" value="1"/>
</dbReference>
<keyword evidence="2" id="KW-0677">Repeat</keyword>
<evidence type="ECO:0000259" key="4">
    <source>
        <dbReference type="PROSITE" id="PS50893"/>
    </source>
</evidence>
<sequence>MFQICLWNESSEYITEYSQIRVQRLLKECDLTEVKNKRVKRLDDYYQAQLCWAIALLLEPRRYKKYITIVKFCFASIKLEYADRVFLFDSKVLVFGGTPGYLFFQFGREYRLRLTFSRGSLDNDALPEILLKAQVAGAKVRANLGSLLILRLPTTPTAAAAALVKDLTENSSRYGITSMNISVPDSEEVCNSYVLSETNATADEIDAIGYTALASRESLKEYLVTRAIDAPQHYVRMFAYGIDAKSQNGSLSIRVLYSPLHYDCAVAPRSLARAFMALLRHYTGVLDATIQVTDDPLALDLTRWMTYVAQAPLLTQFVLILTILHITLMPSKEHGLVRHMQCHTENFSPIRYWLTMFVCDTFLYFLLVVLMTSIIVTIIYLVAPSPYFQVEDFGETTIIAKIHYGHAWSYALQFMSFSPQFNMAYAYSKIQKIFLYNMECVIFKTKNLCSAKTLHKCCARKIYSHKYAPETETLGVQREKENVIERYKSIHNKNSCTKSFGEYLLAVNVTRASTSSCTIRNVYFGMGRGQVISLSGLIHHGRKNLCDLLAGYKLPSEGQLWAMSTWELSRHPHKYASQVALCSDRNPLPPWMTVFEALKLIAILRGVPETYAKSEVMNYIDALELHAEMGTFVGDMHSTVRTRVHFAAAVVGAPPILVLDEFTAYQKYSVRRAMYYILRQLAKRGHAIYISSSSVESHMPMTNRLAILVNGLIYDLDNVDVLVARYSQKGFTVALHLKDEINVEDMLNRYFRLFVINDMSDVLVNVQIMDYGLNWMTIFETLERLLSENKTVYSYIVSAIPIDYVYNWILVNERRHAVKVPKPIEIIKGMFISDKKIRPERATINTLIGFEQKYNMTKLKELPWSVIFQR</sequence>
<organism evidence="5 6">
    <name type="scientific">Iphiclides podalirius</name>
    <name type="common">scarce swallowtail</name>
    <dbReference type="NCBI Taxonomy" id="110791"/>
    <lineage>
        <taxon>Eukaryota</taxon>
        <taxon>Metazoa</taxon>
        <taxon>Ecdysozoa</taxon>
        <taxon>Arthropoda</taxon>
        <taxon>Hexapoda</taxon>
        <taxon>Insecta</taxon>
        <taxon>Pterygota</taxon>
        <taxon>Neoptera</taxon>
        <taxon>Endopterygota</taxon>
        <taxon>Lepidoptera</taxon>
        <taxon>Glossata</taxon>
        <taxon>Ditrysia</taxon>
        <taxon>Papilionoidea</taxon>
        <taxon>Papilionidae</taxon>
        <taxon>Papilioninae</taxon>
        <taxon>Iphiclides</taxon>
    </lineage>
</organism>
<gene>
    <name evidence="5" type="ORF">IPOD504_LOCUS7119</name>
</gene>
<feature type="transmembrane region" description="Helical" evidence="3">
    <location>
        <begin position="304"/>
        <end position="329"/>
    </location>
</feature>
<reference evidence="5" key="1">
    <citation type="submission" date="2022-03" db="EMBL/GenBank/DDBJ databases">
        <authorList>
            <person name="Martin H S."/>
        </authorList>
    </citation>
    <scope>NUCLEOTIDE SEQUENCE</scope>
</reference>
<evidence type="ECO:0000256" key="2">
    <source>
        <dbReference type="ARBA" id="ARBA00022737"/>
    </source>
</evidence>
<dbReference type="InterPro" id="IPR003439">
    <property type="entry name" value="ABC_transporter-like_ATP-bd"/>
</dbReference>
<keyword evidence="6" id="KW-1185">Reference proteome</keyword>
<keyword evidence="3" id="KW-1133">Transmembrane helix</keyword>
<dbReference type="EMBL" id="OW152814">
    <property type="protein sequence ID" value="CAH2049945.1"/>
    <property type="molecule type" value="Genomic_DNA"/>
</dbReference>
<dbReference type="InterPro" id="IPR027417">
    <property type="entry name" value="P-loop_NTPase"/>
</dbReference>
<evidence type="ECO:0000313" key="5">
    <source>
        <dbReference type="EMBL" id="CAH2049945.1"/>
    </source>
</evidence>
<dbReference type="PROSITE" id="PS50893">
    <property type="entry name" value="ABC_TRANSPORTER_2"/>
    <property type="match status" value="1"/>
</dbReference>
<feature type="non-terminal residue" evidence="5">
    <location>
        <position position="1"/>
    </location>
</feature>
<keyword evidence="1" id="KW-0813">Transport</keyword>
<feature type="domain" description="ABC transporter" evidence="4">
    <location>
        <begin position="504"/>
        <end position="735"/>
    </location>
</feature>
<evidence type="ECO:0000256" key="1">
    <source>
        <dbReference type="ARBA" id="ARBA00022448"/>
    </source>
</evidence>
<protein>
    <recommendedName>
        <fullName evidence="4">ABC transporter domain-containing protein</fullName>
    </recommendedName>
</protein>
<evidence type="ECO:0000313" key="6">
    <source>
        <dbReference type="Proteomes" id="UP000837857"/>
    </source>
</evidence>
<dbReference type="InterPro" id="IPR026082">
    <property type="entry name" value="ABCA"/>
</dbReference>
<keyword evidence="3" id="KW-0812">Transmembrane</keyword>
<dbReference type="Gene3D" id="3.40.50.300">
    <property type="entry name" value="P-loop containing nucleotide triphosphate hydrolases"/>
    <property type="match status" value="1"/>
</dbReference>
<keyword evidence="3" id="KW-0472">Membrane</keyword>
<dbReference type="Pfam" id="PF00005">
    <property type="entry name" value="ABC_tran"/>
    <property type="match status" value="1"/>
</dbReference>